<organism evidence="2">
    <name type="scientific">Solibacter usitatus (strain Ellin6076)</name>
    <dbReference type="NCBI Taxonomy" id="234267"/>
    <lineage>
        <taxon>Bacteria</taxon>
        <taxon>Pseudomonadati</taxon>
        <taxon>Acidobacteriota</taxon>
        <taxon>Terriglobia</taxon>
        <taxon>Bryobacterales</taxon>
        <taxon>Solibacteraceae</taxon>
        <taxon>Candidatus Solibacter</taxon>
    </lineage>
</organism>
<feature type="chain" id="PRO_5004162508" evidence="1">
    <location>
        <begin position="29"/>
        <end position="206"/>
    </location>
</feature>
<sequence precursor="true">MQQRKNRLWGFWVVIPVALFCIPVLSHAQNPTGETTAFAGFDNTAPQQCGLGANCNTLGMWDQTLTPANVNFRGRTVTEQNANNGGGGSGNDTCHFAGSAFGAFDRITGGNWTVGQIQGANNAANNIWGHDFVGWLRNAVVYYRNRGRAPCGTTFLQQMVINNLNPPPATVAYGNANNGGPNTLGGNINVRSVTSTRSGNNQQSNQ</sequence>
<accession>Q01V67</accession>
<dbReference type="STRING" id="234267.Acid_5501"/>
<reference evidence="2" key="1">
    <citation type="submission" date="2006-10" db="EMBL/GenBank/DDBJ databases">
        <title>Complete sequence of Solibacter usitatus Ellin6076.</title>
        <authorList>
            <consortium name="US DOE Joint Genome Institute"/>
            <person name="Copeland A."/>
            <person name="Lucas S."/>
            <person name="Lapidus A."/>
            <person name="Barry K."/>
            <person name="Detter J.C."/>
            <person name="Glavina del Rio T."/>
            <person name="Hammon N."/>
            <person name="Israni S."/>
            <person name="Dalin E."/>
            <person name="Tice H."/>
            <person name="Pitluck S."/>
            <person name="Thompson L.S."/>
            <person name="Brettin T."/>
            <person name="Bruce D."/>
            <person name="Han C."/>
            <person name="Tapia R."/>
            <person name="Gilna P."/>
            <person name="Schmutz J."/>
            <person name="Larimer F."/>
            <person name="Land M."/>
            <person name="Hauser L."/>
            <person name="Kyrpides N."/>
            <person name="Mikhailova N."/>
            <person name="Janssen P.H."/>
            <person name="Kuske C.R."/>
            <person name="Richardson P."/>
        </authorList>
    </citation>
    <scope>NUCLEOTIDE SEQUENCE</scope>
    <source>
        <strain evidence="2">Ellin6076</strain>
    </source>
</reference>
<dbReference type="KEGG" id="sus:Acid_5501"/>
<name>Q01V67_SOLUE</name>
<proteinExistence type="predicted"/>
<protein>
    <submittedName>
        <fullName evidence="2">Uncharacterized protein</fullName>
    </submittedName>
</protein>
<dbReference type="AlphaFoldDB" id="Q01V67"/>
<dbReference type="HOGENOM" id="CLU_1331208_0_0_0"/>
<dbReference type="EMBL" id="CP000473">
    <property type="protein sequence ID" value="ABJ86448.1"/>
    <property type="molecule type" value="Genomic_DNA"/>
</dbReference>
<keyword evidence="1" id="KW-0732">Signal</keyword>
<evidence type="ECO:0000313" key="2">
    <source>
        <dbReference type="EMBL" id="ABJ86448.1"/>
    </source>
</evidence>
<gene>
    <name evidence="2" type="ordered locus">Acid_5501</name>
</gene>
<evidence type="ECO:0000256" key="1">
    <source>
        <dbReference type="SAM" id="SignalP"/>
    </source>
</evidence>
<dbReference type="InParanoid" id="Q01V67"/>
<feature type="signal peptide" evidence="1">
    <location>
        <begin position="1"/>
        <end position="28"/>
    </location>
</feature>